<dbReference type="PRINTS" id="PR00080">
    <property type="entry name" value="SDRFAMILY"/>
</dbReference>
<comment type="caution">
    <text evidence="3">The sequence shown here is derived from an EMBL/GenBank/DDBJ whole genome shotgun (WGS) entry which is preliminary data.</text>
</comment>
<sequence length="262" mass="27722">MHEGSVGTALVGTALVTGAGRGIGRAVAIALADAGFKVVANDLPGSTDLAQTLAAIRERGGQAHGLPGDISDLARHQGLVEEAWNAFGSLECLVNNAGISVARRGDMLDVTPDSFDRLIEVNLRGPFFLTQAIARRMAEQVAEGFRSIITVSSINVEFASPDRAEYCISKSGLAMMSQLYATRLAPHGINTYEVRPGVIRTQMTAVAREKYDTLFAGGLAPIARWGEPEDLGRAVAMLASGALRYTTGEVVRVDGGLAIRRL</sequence>
<dbReference type="GO" id="GO:0006633">
    <property type="term" value="P:fatty acid biosynthetic process"/>
    <property type="evidence" value="ECO:0007669"/>
    <property type="project" value="TreeGrafter"/>
</dbReference>
<name>A0A8J2YQK3_9PROT</name>
<dbReference type="Proteomes" id="UP000646365">
    <property type="component" value="Unassembled WGS sequence"/>
</dbReference>
<evidence type="ECO:0000313" key="4">
    <source>
        <dbReference type="Proteomes" id="UP000646365"/>
    </source>
</evidence>
<keyword evidence="4" id="KW-1185">Reference proteome</keyword>
<reference evidence="3" key="1">
    <citation type="journal article" date="2014" name="Int. J. Syst. Evol. Microbiol.">
        <title>Complete genome sequence of Corynebacterium casei LMG S-19264T (=DSM 44701T), isolated from a smear-ripened cheese.</title>
        <authorList>
            <consortium name="US DOE Joint Genome Institute (JGI-PGF)"/>
            <person name="Walter F."/>
            <person name="Albersmeier A."/>
            <person name="Kalinowski J."/>
            <person name="Ruckert C."/>
        </authorList>
    </citation>
    <scope>NUCLEOTIDE SEQUENCE</scope>
    <source>
        <strain evidence="3">CGMCC 1.15725</strain>
    </source>
</reference>
<proteinExistence type="inferred from homology"/>
<dbReference type="InterPro" id="IPR036291">
    <property type="entry name" value="NAD(P)-bd_dom_sf"/>
</dbReference>
<dbReference type="EMBL" id="BMJQ01000002">
    <property type="protein sequence ID" value="GGF04397.1"/>
    <property type="molecule type" value="Genomic_DNA"/>
</dbReference>
<dbReference type="RefSeq" id="WP_189042642.1">
    <property type="nucleotide sequence ID" value="NZ_BMJQ01000002.1"/>
</dbReference>
<evidence type="ECO:0000313" key="3">
    <source>
        <dbReference type="EMBL" id="GGF04397.1"/>
    </source>
</evidence>
<organism evidence="3 4">
    <name type="scientific">Aliidongia dinghuensis</name>
    <dbReference type="NCBI Taxonomy" id="1867774"/>
    <lineage>
        <taxon>Bacteria</taxon>
        <taxon>Pseudomonadati</taxon>
        <taxon>Pseudomonadota</taxon>
        <taxon>Alphaproteobacteria</taxon>
        <taxon>Rhodospirillales</taxon>
        <taxon>Dongiaceae</taxon>
        <taxon>Aliidongia</taxon>
    </lineage>
</organism>
<evidence type="ECO:0000256" key="1">
    <source>
        <dbReference type="ARBA" id="ARBA00006484"/>
    </source>
</evidence>
<dbReference type="SUPFAM" id="SSF51735">
    <property type="entry name" value="NAD(P)-binding Rossmann-fold domains"/>
    <property type="match status" value="1"/>
</dbReference>
<dbReference type="Gene3D" id="3.40.50.720">
    <property type="entry name" value="NAD(P)-binding Rossmann-like Domain"/>
    <property type="match status" value="1"/>
</dbReference>
<reference evidence="3" key="2">
    <citation type="submission" date="2020-09" db="EMBL/GenBank/DDBJ databases">
        <authorList>
            <person name="Sun Q."/>
            <person name="Zhou Y."/>
        </authorList>
    </citation>
    <scope>NUCLEOTIDE SEQUENCE</scope>
    <source>
        <strain evidence="3">CGMCC 1.15725</strain>
    </source>
</reference>
<comment type="similarity">
    <text evidence="1">Belongs to the short-chain dehydrogenases/reductases (SDR) family.</text>
</comment>
<keyword evidence="2" id="KW-0560">Oxidoreductase</keyword>
<dbReference type="InterPro" id="IPR002347">
    <property type="entry name" value="SDR_fam"/>
</dbReference>
<dbReference type="PRINTS" id="PR00081">
    <property type="entry name" value="GDHRDH"/>
</dbReference>
<dbReference type="AlphaFoldDB" id="A0A8J2YQK3"/>
<dbReference type="InterPro" id="IPR020904">
    <property type="entry name" value="Sc_DH/Rdtase_CS"/>
</dbReference>
<dbReference type="NCBIfam" id="NF009386">
    <property type="entry name" value="PRK12745.1"/>
    <property type="match status" value="1"/>
</dbReference>
<dbReference type="GO" id="GO:0048038">
    <property type="term" value="F:quinone binding"/>
    <property type="evidence" value="ECO:0007669"/>
    <property type="project" value="TreeGrafter"/>
</dbReference>
<protein>
    <submittedName>
        <fullName evidence="3">3-ketoacyl-ACP reductase</fullName>
    </submittedName>
</protein>
<dbReference type="PROSITE" id="PS00061">
    <property type="entry name" value="ADH_SHORT"/>
    <property type="match status" value="1"/>
</dbReference>
<dbReference type="FunFam" id="3.40.50.720:FF:000084">
    <property type="entry name" value="Short-chain dehydrogenase reductase"/>
    <property type="match status" value="1"/>
</dbReference>
<evidence type="ECO:0000256" key="2">
    <source>
        <dbReference type="ARBA" id="ARBA00023002"/>
    </source>
</evidence>
<gene>
    <name evidence="3" type="ORF">GCM10011611_07240</name>
</gene>
<dbReference type="GO" id="GO:0016616">
    <property type="term" value="F:oxidoreductase activity, acting on the CH-OH group of donors, NAD or NADP as acceptor"/>
    <property type="evidence" value="ECO:0007669"/>
    <property type="project" value="TreeGrafter"/>
</dbReference>
<dbReference type="PANTHER" id="PTHR42760:SF133">
    <property type="entry name" value="3-OXOACYL-[ACYL-CARRIER-PROTEIN] REDUCTASE"/>
    <property type="match status" value="1"/>
</dbReference>
<dbReference type="Pfam" id="PF13561">
    <property type="entry name" value="adh_short_C2"/>
    <property type="match status" value="1"/>
</dbReference>
<accession>A0A8J2YQK3</accession>
<dbReference type="PANTHER" id="PTHR42760">
    <property type="entry name" value="SHORT-CHAIN DEHYDROGENASES/REDUCTASES FAMILY MEMBER"/>
    <property type="match status" value="1"/>
</dbReference>